<dbReference type="GeneID" id="7200001"/>
<dbReference type="PANTHER" id="PTHR31126:SF1">
    <property type="entry name" value="TYROSINE SPECIFIC PROTEIN PHOSPHATASES DOMAIN-CONTAINING PROTEIN"/>
    <property type="match status" value="1"/>
</dbReference>
<evidence type="ECO:0000313" key="3">
    <source>
        <dbReference type="EMBL" id="EEC49156.1"/>
    </source>
</evidence>
<name>B7FXG9_PHATC</name>
<dbReference type="EMBL" id="CM000609">
    <property type="protein sequence ID" value="EEC49156.1"/>
    <property type="molecule type" value="Genomic_DNA"/>
</dbReference>
<dbReference type="Pfam" id="PF13350">
    <property type="entry name" value="Y_phosphatase3"/>
    <property type="match status" value="2"/>
</dbReference>
<dbReference type="SUPFAM" id="SSF52799">
    <property type="entry name" value="(Phosphotyrosine protein) phosphatases II"/>
    <property type="match status" value="2"/>
</dbReference>
<proteinExistence type="predicted"/>
<dbReference type="OrthoDB" id="9988524at2759"/>
<evidence type="ECO:0000313" key="4">
    <source>
        <dbReference type="Proteomes" id="UP000000759"/>
    </source>
</evidence>
<feature type="signal peptide" evidence="2">
    <location>
        <begin position="1"/>
        <end position="24"/>
    </location>
</feature>
<evidence type="ECO:0000256" key="1">
    <source>
        <dbReference type="SAM" id="MobiDB-lite"/>
    </source>
</evidence>
<evidence type="ECO:0000256" key="2">
    <source>
        <dbReference type="SAM" id="SignalP"/>
    </source>
</evidence>
<dbReference type="RefSeq" id="XP_002179333.1">
    <property type="nucleotide sequence ID" value="XM_002179297.1"/>
</dbReference>
<dbReference type="GO" id="GO:0004721">
    <property type="term" value="F:phosphoprotein phosphatase activity"/>
    <property type="evidence" value="ECO:0007669"/>
    <property type="project" value="InterPro"/>
</dbReference>
<keyword evidence="2" id="KW-0732">Signal</keyword>
<dbReference type="PaxDb" id="2850-Phatr45376"/>
<dbReference type="KEGG" id="pti:PHATRDRAFT_45376"/>
<dbReference type="eggNOG" id="ENOG502RZFS">
    <property type="taxonomic scope" value="Eukaryota"/>
</dbReference>
<feature type="region of interest" description="Disordered" evidence="1">
    <location>
        <begin position="34"/>
        <end position="71"/>
    </location>
</feature>
<evidence type="ECO:0008006" key="5">
    <source>
        <dbReference type="Google" id="ProtNLM"/>
    </source>
</evidence>
<dbReference type="HOGENOM" id="CLU_557224_0_0_1"/>
<dbReference type="AlphaFoldDB" id="B7FXG9"/>
<dbReference type="Gene3D" id="3.90.190.10">
    <property type="entry name" value="Protein tyrosine phosphatase superfamily"/>
    <property type="match status" value="2"/>
</dbReference>
<reference evidence="3 4" key="1">
    <citation type="journal article" date="2008" name="Nature">
        <title>The Phaeodactylum genome reveals the evolutionary history of diatom genomes.</title>
        <authorList>
            <person name="Bowler C."/>
            <person name="Allen A.E."/>
            <person name="Badger J.H."/>
            <person name="Grimwood J."/>
            <person name="Jabbari K."/>
            <person name="Kuo A."/>
            <person name="Maheswari U."/>
            <person name="Martens C."/>
            <person name="Maumus F."/>
            <person name="Otillar R.P."/>
            <person name="Rayko E."/>
            <person name="Salamov A."/>
            <person name="Vandepoele K."/>
            <person name="Beszteri B."/>
            <person name="Gruber A."/>
            <person name="Heijde M."/>
            <person name="Katinka M."/>
            <person name="Mock T."/>
            <person name="Valentin K."/>
            <person name="Verret F."/>
            <person name="Berges J.A."/>
            <person name="Brownlee C."/>
            <person name="Cadoret J.P."/>
            <person name="Chiovitti A."/>
            <person name="Choi C.J."/>
            <person name="Coesel S."/>
            <person name="De Martino A."/>
            <person name="Detter J.C."/>
            <person name="Durkin C."/>
            <person name="Falciatore A."/>
            <person name="Fournet J."/>
            <person name="Haruta M."/>
            <person name="Huysman M.J."/>
            <person name="Jenkins B.D."/>
            <person name="Jiroutova K."/>
            <person name="Jorgensen R.E."/>
            <person name="Joubert Y."/>
            <person name="Kaplan A."/>
            <person name="Kroger N."/>
            <person name="Kroth P.G."/>
            <person name="La Roche J."/>
            <person name="Lindquist E."/>
            <person name="Lommer M."/>
            <person name="Martin-Jezequel V."/>
            <person name="Lopez P.J."/>
            <person name="Lucas S."/>
            <person name="Mangogna M."/>
            <person name="McGinnis K."/>
            <person name="Medlin L.K."/>
            <person name="Montsant A."/>
            <person name="Oudot-Le Secq M.P."/>
            <person name="Napoli C."/>
            <person name="Obornik M."/>
            <person name="Parker M.S."/>
            <person name="Petit J.L."/>
            <person name="Porcel B.M."/>
            <person name="Poulsen N."/>
            <person name="Robison M."/>
            <person name="Rychlewski L."/>
            <person name="Rynearson T.A."/>
            <person name="Schmutz J."/>
            <person name="Shapiro H."/>
            <person name="Siaut M."/>
            <person name="Stanley M."/>
            <person name="Sussman M.R."/>
            <person name="Taylor A.R."/>
            <person name="Vardi A."/>
            <person name="von Dassow P."/>
            <person name="Vyverman W."/>
            <person name="Willis A."/>
            <person name="Wyrwicz L.S."/>
            <person name="Rokhsar D.S."/>
            <person name="Weissenbach J."/>
            <person name="Armbrust E.V."/>
            <person name="Green B.R."/>
            <person name="Van de Peer Y."/>
            <person name="Grigoriev I.V."/>
        </authorList>
    </citation>
    <scope>NUCLEOTIDE SEQUENCE [LARGE SCALE GENOMIC DNA]</scope>
    <source>
        <strain evidence="3 4">CCAP 1055/1</strain>
    </source>
</reference>
<protein>
    <recommendedName>
        <fullName evidence="5">Tyrosine specific protein phosphatases domain-containing protein</fullName>
    </recommendedName>
</protein>
<organism evidence="3 4">
    <name type="scientific">Phaeodactylum tricornutum (strain CCAP 1055/1)</name>
    <dbReference type="NCBI Taxonomy" id="556484"/>
    <lineage>
        <taxon>Eukaryota</taxon>
        <taxon>Sar</taxon>
        <taxon>Stramenopiles</taxon>
        <taxon>Ochrophyta</taxon>
        <taxon>Bacillariophyta</taxon>
        <taxon>Bacillariophyceae</taxon>
        <taxon>Bacillariophycidae</taxon>
        <taxon>Naviculales</taxon>
        <taxon>Phaeodactylaceae</taxon>
        <taxon>Phaeodactylum</taxon>
    </lineage>
</organism>
<dbReference type="PANTHER" id="PTHR31126">
    <property type="entry name" value="TYROSINE-PROTEIN PHOSPHATASE"/>
    <property type="match status" value="1"/>
</dbReference>
<reference evidence="4" key="2">
    <citation type="submission" date="2008-08" db="EMBL/GenBank/DDBJ databases">
        <authorList>
            <consortium name="Diatom Consortium"/>
            <person name="Grigoriev I."/>
            <person name="Grimwood J."/>
            <person name="Kuo A."/>
            <person name="Otillar R.P."/>
            <person name="Salamov A."/>
            <person name="Detter J.C."/>
            <person name="Lindquist E."/>
            <person name="Shapiro H."/>
            <person name="Lucas S."/>
            <person name="Glavina del Rio T."/>
            <person name="Pitluck S."/>
            <person name="Rokhsar D."/>
            <person name="Bowler C."/>
        </authorList>
    </citation>
    <scope>GENOME REANNOTATION</scope>
    <source>
        <strain evidence="4">CCAP 1055/1</strain>
    </source>
</reference>
<dbReference type="InParanoid" id="B7FXG9"/>
<keyword evidence="4" id="KW-1185">Reference proteome</keyword>
<accession>B7FXG9</accession>
<dbReference type="OMA" id="YAEMNDH"/>
<feature type="chain" id="PRO_5002855144" description="Tyrosine specific protein phosphatases domain-containing protein" evidence="2">
    <location>
        <begin position="25"/>
        <end position="490"/>
    </location>
</feature>
<sequence>MGQQPGGILLLLVWLSVSVRGSLAFRPPTPVRPFPTRCSVASSDNNDSAERSTTAATSTARQHNDIDDDEVPSDAMELGLDAKQLALLEEEQQKFLATCKVLCEQRNFPLEKVKNARDLSSVQNSPVQRNRILRMGRVSDASQDDIQLLFHQLNITTLIDTRSPTELKDDTTLLREQVFGNFTNMMWQEQGRGRDGCVKELEPGQQPVRPRSLKRFWEKDQGVAAATTAISETEISPSVSTEIIAQEHLEAELEISAEEDVCGLDCDEDDPETMQESTVLRTYQGNRKERHFVSLMNEFKYVKGTVGKLRKRDLAKAALRSPSAIFSKKARTAVKKPFLDEINDGGLPMLNELLLRFGAPGIKYVLELCADRTRHPVAFYCTAGKDRTGMLTAIILALCGTKAEDIVEDYSLSANVYAEMNDHQAMVGALSQRSLDPKTFLGAPPQVMRDTLLAIEENYGSVEGYCTWIGFGPEKQQKLIQACTQPDDEE</sequence>
<dbReference type="InterPro" id="IPR029021">
    <property type="entry name" value="Prot-tyrosine_phosphatase-like"/>
</dbReference>
<feature type="compositionally biased region" description="Low complexity" evidence="1">
    <location>
        <begin position="51"/>
        <end position="61"/>
    </location>
</feature>
<dbReference type="Proteomes" id="UP000000759">
    <property type="component" value="Chromosome 6"/>
</dbReference>
<gene>
    <name evidence="3" type="ORF">PHATRDRAFT_45376</name>
</gene>
<dbReference type="InterPro" id="IPR026893">
    <property type="entry name" value="Tyr/Ser_Pase_IphP-type"/>
</dbReference>